<reference evidence="2 3" key="1">
    <citation type="journal article" date="2012" name="PLoS ONE">
        <title>The genome characteristics and predicted function of methyl-group oxidation pathway in the obligate aceticlastic methanogens, Methanosaeta spp.</title>
        <authorList>
            <person name="Zhu J."/>
            <person name="Zheng H."/>
            <person name="Ai G."/>
            <person name="Zhang G."/>
            <person name="Liu D."/>
            <person name="Liu X."/>
            <person name="Dong X."/>
        </authorList>
    </citation>
    <scope>NUCLEOTIDE SEQUENCE [LARGE SCALE GENOMIC DNA]</scope>
    <source>
        <strain evidence="2 3">6Ac</strain>
    </source>
</reference>
<dbReference type="PROSITE" id="PS51379">
    <property type="entry name" value="4FE4S_FER_2"/>
    <property type="match status" value="2"/>
</dbReference>
<accession>G7WNY8</accession>
<dbReference type="Pfam" id="PF04015">
    <property type="entry name" value="DUF362"/>
    <property type="match status" value="1"/>
</dbReference>
<dbReference type="PATRIC" id="fig|1110509.7.peg.1636"/>
<dbReference type="KEGG" id="mhi:Mhar_1465"/>
<organism evidence="2 3">
    <name type="scientific">Methanothrix harundinacea (strain 6Ac)</name>
    <name type="common">Methanosaeta harundinacea</name>
    <dbReference type="NCBI Taxonomy" id="1110509"/>
    <lineage>
        <taxon>Archaea</taxon>
        <taxon>Methanobacteriati</taxon>
        <taxon>Methanobacteriota</taxon>
        <taxon>Stenosarchaea group</taxon>
        <taxon>Methanomicrobia</taxon>
        <taxon>Methanotrichales</taxon>
        <taxon>Methanotrichaceae</taxon>
        <taxon>Methanothrix</taxon>
    </lineage>
</organism>
<dbReference type="STRING" id="1110509.Mhar_1465"/>
<dbReference type="AlphaFoldDB" id="G7WNY8"/>
<evidence type="ECO:0000313" key="2">
    <source>
        <dbReference type="EMBL" id="AET64829.1"/>
    </source>
</evidence>
<dbReference type="HOGENOM" id="CLU_046240_0_0_2"/>
<feature type="domain" description="4Fe-4S ferredoxin-type" evidence="1">
    <location>
        <begin position="215"/>
        <end position="243"/>
    </location>
</feature>
<name>G7WNY8_METH6</name>
<gene>
    <name evidence="2" type="ordered locus">Mhar_1465</name>
</gene>
<keyword evidence="3" id="KW-1185">Reference proteome</keyword>
<feature type="domain" description="4Fe-4S ferredoxin-type" evidence="1">
    <location>
        <begin position="186"/>
        <end position="213"/>
    </location>
</feature>
<dbReference type="SUPFAM" id="SSF54862">
    <property type="entry name" value="4Fe-4S ferredoxins"/>
    <property type="match status" value="1"/>
</dbReference>
<evidence type="ECO:0000313" key="3">
    <source>
        <dbReference type="Proteomes" id="UP000005877"/>
    </source>
</evidence>
<proteinExistence type="predicted"/>
<dbReference type="Gene3D" id="3.30.70.20">
    <property type="match status" value="1"/>
</dbReference>
<protein>
    <submittedName>
        <fullName evidence="2">4Fe-4S ferredoxin iron-sulfur binding domain-containing protein</fullName>
    </submittedName>
</protein>
<dbReference type="InterPro" id="IPR017896">
    <property type="entry name" value="4Fe4S_Fe-S-bd"/>
</dbReference>
<dbReference type="InterPro" id="IPR007160">
    <property type="entry name" value="DUF362"/>
</dbReference>
<sequence>MSDVYFTPLRAEGPKEGEGGRVRGLFEAAGFEALIREGDLTAIKLHFGEQGNETYVRPAFVRPVVDKVKEVGGRPFLTDTATLYGGSRKDAVGHLLTALAHGFDLSSAGAPLIIADGLSGKNFVEVEIGGRHLQGVKIAGDLAAAASMIVLSHFKGHSMAGFGGAIKNLGMGCAPPSGKADQHWASKPAVAEEGCTGCGRCASLCSRSAIVLEVGKAWVDPEVCTGCGACLACPEGAMDLDWERMPIFIQRLVEYALGAVSGKVGRLGFINFVMDVTPECDCAPWSDPPIVPDVGILASKDPVAVDAASLDLVNSQEGIASSALQSHLRRGEDKFRGLWPKVDGSLQIRYGEEMGLGSSRYRLIEI</sequence>
<dbReference type="Proteomes" id="UP000005877">
    <property type="component" value="Chromosome"/>
</dbReference>
<evidence type="ECO:0000259" key="1">
    <source>
        <dbReference type="PROSITE" id="PS51379"/>
    </source>
</evidence>
<dbReference type="EMBL" id="CP003117">
    <property type="protein sequence ID" value="AET64829.1"/>
    <property type="molecule type" value="Genomic_DNA"/>
</dbReference>